<dbReference type="InterPro" id="IPR016161">
    <property type="entry name" value="Ald_DH/histidinol_DH"/>
</dbReference>
<dbReference type="Proteomes" id="UP000664382">
    <property type="component" value="Unassembled WGS sequence"/>
</dbReference>
<keyword evidence="4" id="KW-1185">Reference proteome</keyword>
<name>A0A939MPD5_9MICO</name>
<sequence>MTNPNSASIPVIEQRSFISGEWATMVDSGRPLCDPNTGERRQAKLATAEEDVERALDAAWRLYDRVGAETVGLRARAELLLAAADELDRRQEEIAVQDSLNIGAPLSTTRIIASVLGDRVRSAVREAEELGESVELGSDERPVRLLRRALGPAVVVGPWNAPTFTTVGKVAAALLAGCPVLLKPSENAPSGCQIFAEILVAEIRRRDLPGALFQLIQGGSSVGALLTGDPRVAALSFTGGVSAGRAVASAATANLTAVQMELGSNNPAIVRYDADIETTAARLVQGMTRLNGQWCEAPGKILVHEAIHDELVAAMGEEIRRLRVGHSLGPGTEVGPLAFERHRDGLREEIGRLRSLGGRLISSERLPDLDGWFLAPGVIVGLDASAATQELFGPVATVHAVSDDAEALAHANAPGGGLDAYVFGTDTDAALRLAAQLRAGEVRVNGTFMSDLADGSRQSFWGTSGIGGHGPQYGVRFFLGDRVIGVDRDDLQL</sequence>
<dbReference type="CDD" id="cd07078">
    <property type="entry name" value="ALDH"/>
    <property type="match status" value="1"/>
</dbReference>
<dbReference type="EMBL" id="JAGDYM010000010">
    <property type="protein sequence ID" value="MBO1902151.1"/>
    <property type="molecule type" value="Genomic_DNA"/>
</dbReference>
<dbReference type="InterPro" id="IPR016163">
    <property type="entry name" value="Ald_DH_C"/>
</dbReference>
<dbReference type="Pfam" id="PF00171">
    <property type="entry name" value="Aldedh"/>
    <property type="match status" value="1"/>
</dbReference>
<keyword evidence="1" id="KW-0560">Oxidoreductase</keyword>
<reference evidence="3" key="1">
    <citation type="submission" date="2021-03" db="EMBL/GenBank/DDBJ databases">
        <title>Leucobacter chromiisoli sp. nov., isolated from chromium-containing soil of chemical plant.</title>
        <authorList>
            <person name="Xu Z."/>
        </authorList>
    </citation>
    <scope>NUCLEOTIDE SEQUENCE</scope>
    <source>
        <strain evidence="3">S27</strain>
    </source>
</reference>
<dbReference type="InterPro" id="IPR015590">
    <property type="entry name" value="Aldehyde_DH_dom"/>
</dbReference>
<dbReference type="InterPro" id="IPR016162">
    <property type="entry name" value="Ald_DH_N"/>
</dbReference>
<dbReference type="InterPro" id="IPR050740">
    <property type="entry name" value="Aldehyde_DH_Superfamily"/>
</dbReference>
<dbReference type="PANTHER" id="PTHR43353:SF3">
    <property type="entry name" value="ALDEHYDE DEHYDROGENASE-RELATED"/>
    <property type="match status" value="1"/>
</dbReference>
<protein>
    <submittedName>
        <fullName evidence="3">Aldehyde dehydrogenase</fullName>
    </submittedName>
</protein>
<dbReference type="PANTHER" id="PTHR43353">
    <property type="entry name" value="SUCCINATE-SEMIALDEHYDE DEHYDROGENASE, MITOCHONDRIAL"/>
    <property type="match status" value="1"/>
</dbReference>
<dbReference type="AlphaFoldDB" id="A0A939MPD5"/>
<dbReference type="SUPFAM" id="SSF53720">
    <property type="entry name" value="ALDH-like"/>
    <property type="match status" value="1"/>
</dbReference>
<dbReference type="Gene3D" id="3.40.309.10">
    <property type="entry name" value="Aldehyde Dehydrogenase, Chain A, domain 2"/>
    <property type="match status" value="1"/>
</dbReference>
<accession>A0A939MPD5</accession>
<evidence type="ECO:0000256" key="1">
    <source>
        <dbReference type="ARBA" id="ARBA00023002"/>
    </source>
</evidence>
<evidence type="ECO:0000313" key="4">
    <source>
        <dbReference type="Proteomes" id="UP000664382"/>
    </source>
</evidence>
<dbReference type="Gene3D" id="3.40.605.10">
    <property type="entry name" value="Aldehyde Dehydrogenase, Chain A, domain 1"/>
    <property type="match status" value="1"/>
</dbReference>
<dbReference type="RefSeq" id="WP_208097911.1">
    <property type="nucleotide sequence ID" value="NZ_JAGDYM010000010.1"/>
</dbReference>
<evidence type="ECO:0000313" key="3">
    <source>
        <dbReference type="EMBL" id="MBO1902151.1"/>
    </source>
</evidence>
<proteinExistence type="predicted"/>
<feature type="domain" description="Aldehyde dehydrogenase" evidence="2">
    <location>
        <begin position="31"/>
        <end position="479"/>
    </location>
</feature>
<dbReference type="GO" id="GO:0016620">
    <property type="term" value="F:oxidoreductase activity, acting on the aldehyde or oxo group of donors, NAD or NADP as acceptor"/>
    <property type="evidence" value="ECO:0007669"/>
    <property type="project" value="InterPro"/>
</dbReference>
<evidence type="ECO:0000259" key="2">
    <source>
        <dbReference type="Pfam" id="PF00171"/>
    </source>
</evidence>
<gene>
    <name evidence="3" type="ORF">J4H92_09355</name>
</gene>
<comment type="caution">
    <text evidence="3">The sequence shown here is derived from an EMBL/GenBank/DDBJ whole genome shotgun (WGS) entry which is preliminary data.</text>
</comment>
<organism evidence="3 4">
    <name type="scientific">Leucobacter weissii</name>
    <dbReference type="NCBI Taxonomy" id="1983706"/>
    <lineage>
        <taxon>Bacteria</taxon>
        <taxon>Bacillati</taxon>
        <taxon>Actinomycetota</taxon>
        <taxon>Actinomycetes</taxon>
        <taxon>Micrococcales</taxon>
        <taxon>Microbacteriaceae</taxon>
        <taxon>Leucobacter</taxon>
    </lineage>
</organism>